<keyword evidence="3" id="KW-1185">Reference proteome</keyword>
<feature type="region of interest" description="Disordered" evidence="1">
    <location>
        <begin position="102"/>
        <end position="122"/>
    </location>
</feature>
<reference evidence="3" key="1">
    <citation type="journal article" date="2023" name="Proc. Natl. Acad. Sci. U.S.A.">
        <title>Genomic and structural basis for evolution of tropane alkaloid biosynthesis.</title>
        <authorList>
            <person name="Wanga Y.-J."/>
            <person name="Taina T."/>
            <person name="Yua J.-Y."/>
            <person name="Lia J."/>
            <person name="Xua B."/>
            <person name="Chenc J."/>
            <person name="D'Auriad J.C."/>
            <person name="Huanga J.-P."/>
            <person name="Huanga S.-X."/>
        </authorList>
    </citation>
    <scope>NUCLEOTIDE SEQUENCE [LARGE SCALE GENOMIC DNA]</scope>
    <source>
        <strain evidence="3">cv. KIB-2019</strain>
    </source>
</reference>
<feature type="compositionally biased region" description="Low complexity" evidence="1">
    <location>
        <begin position="104"/>
        <end position="117"/>
    </location>
</feature>
<proteinExistence type="predicted"/>
<name>A0A9Q1RVM0_9SOLA</name>
<evidence type="ECO:0000313" key="3">
    <source>
        <dbReference type="Proteomes" id="UP001152561"/>
    </source>
</evidence>
<comment type="caution">
    <text evidence="2">The sequence shown here is derived from an EMBL/GenBank/DDBJ whole genome shotgun (WGS) entry which is preliminary data.</text>
</comment>
<organism evidence="2 3">
    <name type="scientific">Anisodus acutangulus</name>
    <dbReference type="NCBI Taxonomy" id="402998"/>
    <lineage>
        <taxon>Eukaryota</taxon>
        <taxon>Viridiplantae</taxon>
        <taxon>Streptophyta</taxon>
        <taxon>Embryophyta</taxon>
        <taxon>Tracheophyta</taxon>
        <taxon>Spermatophyta</taxon>
        <taxon>Magnoliopsida</taxon>
        <taxon>eudicotyledons</taxon>
        <taxon>Gunneridae</taxon>
        <taxon>Pentapetalae</taxon>
        <taxon>asterids</taxon>
        <taxon>lamiids</taxon>
        <taxon>Solanales</taxon>
        <taxon>Solanaceae</taxon>
        <taxon>Solanoideae</taxon>
        <taxon>Hyoscyameae</taxon>
        <taxon>Anisodus</taxon>
    </lineage>
</organism>
<sequence length="151" mass="17096">MLLAEMLIEEAKRQFRTQLVDYDWWPEYCQDCMCLGHETKVFPLNTTHEKRKNAGKDPMLKAPNPGDTLMVNPKPGVIQKKKKQKPLLTQWQAKDVRVVGSSYTTTTPKEQTPTQATSSGTKACDVDQNQNIEHVVSEPNNVIEPDPTLLC</sequence>
<dbReference type="EMBL" id="JAJAGQ010000001">
    <property type="protein sequence ID" value="KAJ8573788.1"/>
    <property type="molecule type" value="Genomic_DNA"/>
</dbReference>
<gene>
    <name evidence="2" type="ORF">K7X08_010299</name>
</gene>
<evidence type="ECO:0000313" key="2">
    <source>
        <dbReference type="EMBL" id="KAJ8573788.1"/>
    </source>
</evidence>
<feature type="region of interest" description="Disordered" evidence="1">
    <location>
        <begin position="49"/>
        <end position="72"/>
    </location>
</feature>
<dbReference type="AlphaFoldDB" id="A0A9Q1RVM0"/>
<dbReference type="Proteomes" id="UP001152561">
    <property type="component" value="Unassembled WGS sequence"/>
</dbReference>
<accession>A0A9Q1RVM0</accession>
<protein>
    <submittedName>
        <fullName evidence="2">Uncharacterized protein</fullName>
    </submittedName>
</protein>
<evidence type="ECO:0000256" key="1">
    <source>
        <dbReference type="SAM" id="MobiDB-lite"/>
    </source>
</evidence>